<reference evidence="1" key="1">
    <citation type="submission" date="2022-08" db="EMBL/GenBank/DDBJ databases">
        <title>Genomic Encyclopedia of Type Strains, Phase V (KMG-V): Genome sequencing to study the core and pangenomes of soil and plant-associated prokaryotes.</title>
        <authorList>
            <person name="Whitman W."/>
        </authorList>
    </citation>
    <scope>NUCLEOTIDE SEQUENCE</scope>
    <source>
        <strain evidence="1">SP3012</strain>
    </source>
</reference>
<dbReference type="EMBL" id="JANUBF010000064">
    <property type="protein sequence ID" value="MCS4038347.1"/>
    <property type="molecule type" value="Genomic_DNA"/>
</dbReference>
<proteinExistence type="predicted"/>
<dbReference type="Pfam" id="PF13481">
    <property type="entry name" value="AAA_25"/>
    <property type="match status" value="1"/>
</dbReference>
<dbReference type="RefSeq" id="WP_259091485.1">
    <property type="nucleotide sequence ID" value="NZ_JANUAH010000043.1"/>
</dbReference>
<evidence type="ECO:0000313" key="1">
    <source>
        <dbReference type="EMBL" id="MCS4038347.1"/>
    </source>
</evidence>
<gene>
    <name evidence="1" type="ORF">GGQ01_003439</name>
</gene>
<organism evidence="1 2">
    <name type="scientific">Salinibacter ruber</name>
    <dbReference type="NCBI Taxonomy" id="146919"/>
    <lineage>
        <taxon>Bacteria</taxon>
        <taxon>Pseudomonadati</taxon>
        <taxon>Rhodothermota</taxon>
        <taxon>Rhodothermia</taxon>
        <taxon>Rhodothermales</taxon>
        <taxon>Salinibacteraceae</taxon>
        <taxon>Salinibacter</taxon>
    </lineage>
</organism>
<dbReference type="Gene3D" id="3.40.50.300">
    <property type="entry name" value="P-loop containing nucleotide triphosphate hydrolases"/>
    <property type="match status" value="1"/>
</dbReference>
<comment type="caution">
    <text evidence="1">The sequence shown here is derived from an EMBL/GenBank/DDBJ whole genome shotgun (WGS) entry which is preliminary data.</text>
</comment>
<name>A0A9X2UPE6_9BACT</name>
<accession>A0A9X2UPE6</accession>
<dbReference type="SUPFAM" id="SSF52540">
    <property type="entry name" value="P-loop containing nucleoside triphosphate hydrolases"/>
    <property type="match status" value="1"/>
</dbReference>
<dbReference type="Proteomes" id="UP001155040">
    <property type="component" value="Unassembled WGS sequence"/>
</dbReference>
<dbReference type="AlphaFoldDB" id="A0A9X2UPE6"/>
<dbReference type="InterPro" id="IPR027417">
    <property type="entry name" value="P-loop_NTPase"/>
</dbReference>
<evidence type="ECO:0000313" key="2">
    <source>
        <dbReference type="Proteomes" id="UP001155040"/>
    </source>
</evidence>
<sequence>MDLDLGELQFAVPGLFPHGVNLLAGPPKVGKSLLSLNMALSIASGEKVFGRVPVDQGDVLYMALEDGPRRMRDRLDKMGVSQPPDALDFTFDWEQFGQDGEKANSEGLLKDVLIARQRSGQDYSLVVVDTFARLRESANAGANAYYDDYDAVQDFRDVAHALDTALMVIHHTNKLGSGEDPYMRVSGSTGITANVDTVAVFERERIENTAKLHVSGRDIEGQKLGMGFDPDDLSWTLEGDYNTFQMGDTRQAIYDALKEADEPKGPSWVSERLDQIKDDTIRKEMGRMVDAEQLAKVGRGQYQVKEPNLF</sequence>
<protein>
    <submittedName>
        <fullName evidence="1">RecA-family ATPase</fullName>
    </submittedName>
</protein>